<feature type="region of interest" description="Disordered" evidence="1">
    <location>
        <begin position="250"/>
        <end position="270"/>
    </location>
</feature>
<keyword evidence="3" id="KW-1185">Reference proteome</keyword>
<name>A0A6N7W9I3_9ACTO</name>
<dbReference type="EMBL" id="VULO01000009">
    <property type="protein sequence ID" value="MSS84808.1"/>
    <property type="molecule type" value="Genomic_DNA"/>
</dbReference>
<dbReference type="AlphaFoldDB" id="A0A6N7W9I3"/>
<accession>A0A6N7W9I3</accession>
<proteinExistence type="predicted"/>
<sequence>MAVRDCDRLTGGTFMLLCEAAKRPTGKARDSLAGKSDGLNNRELLKTLIEVFAPGYPEPASSTFPQNVSGYRSCKLAKGIYLPFDQSDLVDAFDRQVREDYVRPLGRMSEFIDRFIDVDYRGPQLAGSLIGLIAADHTIRDEQELFVNGSGLPARKSDLATVKSVELDALLVGAWHYVVTNVPDNTVGRTTFERWHEKPSIPNSKWLLHADLLSSLGQAIPVIRSTDADDATNMVSDESEVIEAEFVTDEDETHTTSAFADDSEPSTSKSETARVVVFQGGTNNTNIGHVETLNLGRWS</sequence>
<dbReference type="Proteomes" id="UP000470875">
    <property type="component" value="Unassembled WGS sequence"/>
</dbReference>
<dbReference type="RefSeq" id="WP_154545463.1">
    <property type="nucleotide sequence ID" value="NZ_VULO01000009.1"/>
</dbReference>
<reference evidence="2 3" key="1">
    <citation type="submission" date="2019-08" db="EMBL/GenBank/DDBJ databases">
        <title>In-depth cultivation of the pig gut microbiome towards novel bacterial diversity and tailored functional studies.</title>
        <authorList>
            <person name="Wylensek D."/>
            <person name="Hitch T.C.A."/>
            <person name="Clavel T."/>
        </authorList>
    </citation>
    <scope>NUCLEOTIDE SEQUENCE [LARGE SCALE GENOMIC DNA]</scope>
    <source>
        <strain evidence="2 3">WB03_NA08</strain>
    </source>
</reference>
<gene>
    <name evidence="2" type="ORF">FYJ24_08530</name>
</gene>
<comment type="caution">
    <text evidence="2">The sequence shown here is derived from an EMBL/GenBank/DDBJ whole genome shotgun (WGS) entry which is preliminary data.</text>
</comment>
<protein>
    <submittedName>
        <fullName evidence="2">Uncharacterized protein</fullName>
    </submittedName>
</protein>
<evidence type="ECO:0000313" key="2">
    <source>
        <dbReference type="EMBL" id="MSS84808.1"/>
    </source>
</evidence>
<organism evidence="2 3">
    <name type="scientific">Scrofimicrobium canadense</name>
    <dbReference type="NCBI Taxonomy" id="2652290"/>
    <lineage>
        <taxon>Bacteria</taxon>
        <taxon>Bacillati</taxon>
        <taxon>Actinomycetota</taxon>
        <taxon>Actinomycetes</taxon>
        <taxon>Actinomycetales</taxon>
        <taxon>Actinomycetaceae</taxon>
        <taxon>Scrofimicrobium</taxon>
    </lineage>
</organism>
<evidence type="ECO:0000256" key="1">
    <source>
        <dbReference type="SAM" id="MobiDB-lite"/>
    </source>
</evidence>
<evidence type="ECO:0000313" key="3">
    <source>
        <dbReference type="Proteomes" id="UP000470875"/>
    </source>
</evidence>